<reference evidence="3 4" key="1">
    <citation type="journal article" date="2010" name="DNA Res.">
        <title>Bacterial lifestyle in a deep-sea hydrothermal vent chimney revealed by the genome sequence of the thermophilic bacterium Deferribacter desulfuricans SSM1.</title>
        <authorList>
            <person name="Takaki Y."/>
            <person name="Shimamura S."/>
            <person name="Nakagawa S."/>
            <person name="Fukuhara Y."/>
            <person name="Horikawa H."/>
            <person name="Ankai A."/>
            <person name="Harada T."/>
            <person name="Hosoyama A."/>
            <person name="Oguchi A."/>
            <person name="Fukui S."/>
            <person name="Fujita N."/>
            <person name="Takami H."/>
            <person name="Takai K."/>
        </authorList>
    </citation>
    <scope>NUCLEOTIDE SEQUENCE [LARGE SCALE GENOMIC DNA]</scope>
    <source>
        <strain evidence="4">DSM 14783 / JCM 11476 / NBRC 101012 / SSM1</strain>
    </source>
</reference>
<dbReference type="GO" id="GO:0016903">
    <property type="term" value="F:oxidoreductase activity, acting on the aldehyde or oxo group of donors"/>
    <property type="evidence" value="ECO:0007669"/>
    <property type="project" value="InterPro"/>
</dbReference>
<evidence type="ECO:0000313" key="3">
    <source>
        <dbReference type="EMBL" id="BAI80759.1"/>
    </source>
</evidence>
<dbReference type="Proteomes" id="UP000001520">
    <property type="component" value="Chromosome"/>
</dbReference>
<name>D3PDT6_DEFDS</name>
<gene>
    <name evidence="3" type="ordered locus">DEFDS_1292</name>
</gene>
<dbReference type="InterPro" id="IPR052198">
    <property type="entry name" value="IorB_Oxidoreductase"/>
</dbReference>
<dbReference type="InterPro" id="IPR019752">
    <property type="entry name" value="Pyrv/ketoisovalerate_OxRed_cat"/>
</dbReference>
<dbReference type="eggNOG" id="COG1014">
    <property type="taxonomic scope" value="Bacteria"/>
</dbReference>
<keyword evidence="1" id="KW-0560">Oxidoreductase</keyword>
<dbReference type="Pfam" id="PF01558">
    <property type="entry name" value="POR"/>
    <property type="match status" value="1"/>
</dbReference>
<feature type="domain" description="Pyruvate/ketoisovalerate oxidoreductase catalytic" evidence="2">
    <location>
        <begin position="12"/>
        <end position="145"/>
    </location>
</feature>
<evidence type="ECO:0000256" key="1">
    <source>
        <dbReference type="ARBA" id="ARBA00023002"/>
    </source>
</evidence>
<evidence type="ECO:0000259" key="2">
    <source>
        <dbReference type="Pfam" id="PF01558"/>
    </source>
</evidence>
<dbReference type="InterPro" id="IPR002869">
    <property type="entry name" value="Pyrv_flavodox_OxRed_cen"/>
</dbReference>
<dbReference type="AlphaFoldDB" id="D3PDT6"/>
<sequence length="170" mass="19254">MMRFNCLICGKGGQGVITLNRTIGNILSLLGYKVISAETHGMAMRGGSVSTFLKCGEFKSAGFGYNQADYIISTDYEEYLNNKHYLKNDGYNIVNTDKNNKNNNGVFFDATKLSLKIFKSPKYANYFLLFIFFSLLGKIDLIDVKNILINQKLLDENKYTLILKELKDVI</sequence>
<dbReference type="OrthoDB" id="9800445at2"/>
<dbReference type="SUPFAM" id="SSF53323">
    <property type="entry name" value="Pyruvate-ferredoxin oxidoreductase, PFOR, domain III"/>
    <property type="match status" value="1"/>
</dbReference>
<keyword evidence="3" id="KW-0670">Pyruvate</keyword>
<dbReference type="EMBL" id="AP011529">
    <property type="protein sequence ID" value="BAI80759.1"/>
    <property type="molecule type" value="Genomic_DNA"/>
</dbReference>
<accession>D3PDT6</accession>
<dbReference type="PANTHER" id="PTHR43854:SF1">
    <property type="entry name" value="INDOLEPYRUVATE OXIDOREDUCTASE SUBUNIT IORB"/>
    <property type="match status" value="1"/>
</dbReference>
<organism evidence="3 4">
    <name type="scientific">Deferribacter desulfuricans (strain DSM 14783 / JCM 11476 / NBRC 101012 / SSM1)</name>
    <dbReference type="NCBI Taxonomy" id="639282"/>
    <lineage>
        <taxon>Bacteria</taxon>
        <taxon>Pseudomonadati</taxon>
        <taxon>Deferribacterota</taxon>
        <taxon>Deferribacteres</taxon>
        <taxon>Deferribacterales</taxon>
        <taxon>Deferribacteraceae</taxon>
        <taxon>Deferribacter</taxon>
    </lineage>
</organism>
<dbReference type="KEGG" id="ddf:DEFDS_1292"/>
<proteinExistence type="predicted"/>
<keyword evidence="4" id="KW-1185">Reference proteome</keyword>
<dbReference type="PANTHER" id="PTHR43854">
    <property type="entry name" value="INDOLEPYRUVATE OXIDOREDUCTASE SUBUNIT IORB"/>
    <property type="match status" value="1"/>
</dbReference>
<dbReference type="HOGENOM" id="CLU_087284_1_0_0"/>
<protein>
    <submittedName>
        <fullName evidence="3">Indolepyruvate ferredoxin oxidoreductase, beta subunit</fullName>
    </submittedName>
</protein>
<dbReference type="Gene3D" id="3.40.920.10">
    <property type="entry name" value="Pyruvate-ferredoxin oxidoreductase, PFOR, domain III"/>
    <property type="match status" value="1"/>
</dbReference>
<dbReference type="STRING" id="639282.DEFDS_1292"/>
<evidence type="ECO:0000313" key="4">
    <source>
        <dbReference type="Proteomes" id="UP000001520"/>
    </source>
</evidence>